<dbReference type="PANTHER" id="PTHR30050">
    <property type="entry name" value="CHROMOSOMAL REPLICATION INITIATOR PROTEIN DNAA"/>
    <property type="match status" value="1"/>
</dbReference>
<evidence type="ECO:0000256" key="10">
    <source>
        <dbReference type="RuleBase" id="RU000577"/>
    </source>
</evidence>
<keyword evidence="4 8" id="KW-0547">Nucleotide-binding</keyword>
<comment type="caution">
    <text evidence="14">The sequence shown here is derived from an EMBL/GenBank/DDBJ whole genome shotgun (WGS) entry which is preliminary data.</text>
</comment>
<dbReference type="SUPFAM" id="SSF48295">
    <property type="entry name" value="TrpR-like"/>
    <property type="match status" value="1"/>
</dbReference>
<evidence type="ECO:0000256" key="5">
    <source>
        <dbReference type="ARBA" id="ARBA00022840"/>
    </source>
</evidence>
<comment type="similarity">
    <text evidence="1 8 11">Belongs to the DnaA family.</text>
</comment>
<dbReference type="InterPro" id="IPR013317">
    <property type="entry name" value="DnaA_dom"/>
</dbReference>
<dbReference type="RefSeq" id="WP_154459380.1">
    <property type="nucleotide sequence ID" value="NZ_VUMM01000002.1"/>
</dbReference>
<dbReference type="InterPro" id="IPR001957">
    <property type="entry name" value="Chromosome_initiator_DnaA"/>
</dbReference>
<keyword evidence="6 8" id="KW-0446">Lipid-binding</keyword>
<comment type="domain">
    <text evidence="8">Domain I is involved in oligomerization and binding regulators, domain II is flexibile and of varying length in different bacteria, domain III forms the AAA+ region, while domain IV binds dsDNA.</text>
</comment>
<feature type="binding site" evidence="8">
    <location>
        <position position="154"/>
    </location>
    <ligand>
        <name>ATP</name>
        <dbReference type="ChEBI" id="CHEBI:30616"/>
    </ligand>
</feature>
<reference evidence="14 15" key="1">
    <citation type="submission" date="2019-08" db="EMBL/GenBank/DDBJ databases">
        <title>In-depth cultivation of the pig gut microbiome towards novel bacterial diversity and tailored functional studies.</title>
        <authorList>
            <person name="Wylensek D."/>
            <person name="Hitch T.C.A."/>
            <person name="Clavel T."/>
        </authorList>
    </citation>
    <scope>NUCLEOTIDE SEQUENCE [LARGE SCALE GENOMIC DNA]</scope>
    <source>
        <strain evidence="14 15">LKV-178-WT-2G</strain>
    </source>
</reference>
<feature type="domain" description="Chromosomal replication initiator DnaA C-terminal" evidence="13">
    <location>
        <begin position="360"/>
        <end position="429"/>
    </location>
</feature>
<dbReference type="InterPro" id="IPR038454">
    <property type="entry name" value="DnaA_N_sf"/>
</dbReference>
<evidence type="ECO:0000256" key="1">
    <source>
        <dbReference type="ARBA" id="ARBA00006583"/>
    </source>
</evidence>
<keyword evidence="3 8" id="KW-0235">DNA replication</keyword>
<comment type="subunit">
    <text evidence="8">Oligomerizes as a right-handed, spiral filament on DNA at oriC.</text>
</comment>
<accession>A0A7X2N1U7</accession>
<evidence type="ECO:0000313" key="14">
    <source>
        <dbReference type="EMBL" id="MSS00912.1"/>
    </source>
</evidence>
<evidence type="ECO:0000259" key="12">
    <source>
        <dbReference type="SMART" id="SM00382"/>
    </source>
</evidence>
<feature type="region of interest" description="Domain I, interacts with DnaA modulators" evidence="8">
    <location>
        <begin position="1"/>
        <end position="88"/>
    </location>
</feature>
<comment type="caution">
    <text evidence="8">Lacks conserved residue(s) required for the propagation of feature annotation.</text>
</comment>
<organism evidence="14 15">
    <name type="scientific">Floccifex porci</name>
    <dbReference type="NCBI Taxonomy" id="2606629"/>
    <lineage>
        <taxon>Bacteria</taxon>
        <taxon>Bacillati</taxon>
        <taxon>Bacillota</taxon>
        <taxon>Erysipelotrichia</taxon>
        <taxon>Erysipelotrichales</taxon>
        <taxon>Erysipelotrichaceae</taxon>
        <taxon>Floccifex</taxon>
    </lineage>
</organism>
<dbReference type="CDD" id="cd06571">
    <property type="entry name" value="Bac_DnaA_C"/>
    <property type="match status" value="1"/>
</dbReference>
<keyword evidence="7 8" id="KW-0238">DNA-binding</keyword>
<proteinExistence type="inferred from homology"/>
<feature type="binding site" evidence="8">
    <location>
        <position position="156"/>
    </location>
    <ligand>
        <name>ATP</name>
        <dbReference type="ChEBI" id="CHEBI:30616"/>
    </ligand>
</feature>
<dbReference type="SUPFAM" id="SSF52540">
    <property type="entry name" value="P-loop containing nucleoside triphosphate hydrolases"/>
    <property type="match status" value="1"/>
</dbReference>
<dbReference type="GO" id="GO:0005737">
    <property type="term" value="C:cytoplasm"/>
    <property type="evidence" value="ECO:0007669"/>
    <property type="project" value="UniProtKB-SubCell"/>
</dbReference>
<dbReference type="HAMAP" id="MF_00377">
    <property type="entry name" value="DnaA_bact"/>
    <property type="match status" value="1"/>
</dbReference>
<evidence type="ECO:0000256" key="3">
    <source>
        <dbReference type="ARBA" id="ARBA00022705"/>
    </source>
</evidence>
<comment type="function">
    <text evidence="8 10">Plays an essential role in the initiation and regulation of chromosomal replication. ATP-DnaA binds to the origin of replication (oriC) to initiate formation of the DNA replication initiation complex once per cell cycle. Binds the DnaA box (a 9 base pair repeat at the origin) and separates the double-stranded (ds)DNA. Forms a right-handed helical filament on oriC DNA; dsDNA binds to the exterior of the filament while single-stranded (ss)DNA is stabiized in the filament's interior. The ATP-DnaA-oriC complex binds and stabilizes one strand of the AT-rich DNA unwinding element (DUE), permitting loading of DNA polymerase. After initiation quickly degrades to an ADP-DnaA complex that is not apt for DNA replication. Binds acidic phospholipids.</text>
</comment>
<feature type="binding site" evidence="8">
    <location>
        <position position="155"/>
    </location>
    <ligand>
        <name>ATP</name>
        <dbReference type="ChEBI" id="CHEBI:30616"/>
    </ligand>
</feature>
<dbReference type="GO" id="GO:0008289">
    <property type="term" value="F:lipid binding"/>
    <property type="evidence" value="ECO:0007669"/>
    <property type="project" value="UniProtKB-KW"/>
</dbReference>
<feature type="domain" description="AAA+ ATPase" evidence="12">
    <location>
        <begin position="141"/>
        <end position="279"/>
    </location>
</feature>
<evidence type="ECO:0000256" key="7">
    <source>
        <dbReference type="ARBA" id="ARBA00023125"/>
    </source>
</evidence>
<evidence type="ECO:0000313" key="15">
    <source>
        <dbReference type="Proteomes" id="UP000470082"/>
    </source>
</evidence>
<dbReference type="GO" id="GO:0006275">
    <property type="term" value="P:regulation of DNA replication"/>
    <property type="evidence" value="ECO:0007669"/>
    <property type="project" value="UniProtKB-UniRule"/>
</dbReference>
<evidence type="ECO:0000256" key="11">
    <source>
        <dbReference type="RuleBase" id="RU004227"/>
    </source>
</evidence>
<gene>
    <name evidence="8 14" type="primary">dnaA</name>
    <name evidence="14" type="ORF">FYJ50_02040</name>
</gene>
<dbReference type="InterPro" id="IPR003593">
    <property type="entry name" value="AAA+_ATPase"/>
</dbReference>
<dbReference type="InterPro" id="IPR010921">
    <property type="entry name" value="Trp_repressor/repl_initiator"/>
</dbReference>
<comment type="subcellular location">
    <subcellularLocation>
        <location evidence="8">Cytoplasm</location>
    </subcellularLocation>
</comment>
<dbReference type="PANTHER" id="PTHR30050:SF2">
    <property type="entry name" value="CHROMOSOMAL REPLICATION INITIATOR PROTEIN DNAA"/>
    <property type="match status" value="1"/>
</dbReference>
<dbReference type="InterPro" id="IPR013159">
    <property type="entry name" value="DnaA_C"/>
</dbReference>
<dbReference type="InterPro" id="IPR027417">
    <property type="entry name" value="P-loop_NTPase"/>
</dbReference>
<dbReference type="GO" id="GO:0003688">
    <property type="term" value="F:DNA replication origin binding"/>
    <property type="evidence" value="ECO:0007669"/>
    <property type="project" value="UniProtKB-UniRule"/>
</dbReference>
<keyword evidence="2 8" id="KW-0963">Cytoplasm</keyword>
<dbReference type="Pfam" id="PF00308">
    <property type="entry name" value="Bac_DnaA"/>
    <property type="match status" value="1"/>
</dbReference>
<feature type="binding site" evidence="8">
    <location>
        <position position="152"/>
    </location>
    <ligand>
        <name>ATP</name>
        <dbReference type="ChEBI" id="CHEBI:30616"/>
    </ligand>
</feature>
<dbReference type="CDD" id="cd00009">
    <property type="entry name" value="AAA"/>
    <property type="match status" value="1"/>
</dbReference>
<dbReference type="Gene3D" id="1.10.8.60">
    <property type="match status" value="1"/>
</dbReference>
<dbReference type="Proteomes" id="UP000470082">
    <property type="component" value="Unassembled WGS sequence"/>
</dbReference>
<protein>
    <recommendedName>
        <fullName evidence="8 9">Chromosomal replication initiator protein DnaA</fullName>
    </recommendedName>
</protein>
<dbReference type="PRINTS" id="PR00051">
    <property type="entry name" value="DNAA"/>
</dbReference>
<dbReference type="GO" id="GO:0006270">
    <property type="term" value="P:DNA replication initiation"/>
    <property type="evidence" value="ECO:0007669"/>
    <property type="project" value="UniProtKB-UniRule"/>
</dbReference>
<dbReference type="EMBL" id="VUMM01000002">
    <property type="protein sequence ID" value="MSS00912.1"/>
    <property type="molecule type" value="Genomic_DNA"/>
</dbReference>
<evidence type="ECO:0000256" key="6">
    <source>
        <dbReference type="ARBA" id="ARBA00023121"/>
    </source>
</evidence>
<dbReference type="SMART" id="SM00382">
    <property type="entry name" value="AAA"/>
    <property type="match status" value="1"/>
</dbReference>
<sequence>MTSYNELWNQVLHAIQESHYFKDDIFHTWIENKTSLFNIDNQTAYVSFKTMITHQLLSQENNKQLFESTLSELYGEDLSIQYFDYKEANQLMPSIQVQKKTEEIAQSSLNPDYTFENFVQGYCNQEAYAACLSCCTQIKHTFNPIMIYGNSGLGKTHLLHAIGNYLKKERPEVKVFYAYSGQLVTILLDAMKTKNVYGNTVEQVKEQLSNYDYFLIDDVQNLKQSSSQEVFFTVYNQLIARNAQIVMTSDMHPNELSGLQNRLISRFSSGLITNISKPEFDTSKAILRKKLEGNEESILIQDNVLDYLASKFSDDVRNLEGSLNKLIFNATIENPEVIDLDFAQRILMKEPVIINQDELTMKQIKKAVVNFYGFTYKDLEGKSRQKNIMNARQVFVYLSRELLHKAYVAIGQELGNRDHTTILSSYERARQKMENDKAFSMAVDKVKATLKQ</sequence>
<name>A0A7X2N1U7_9FIRM</name>
<dbReference type="GO" id="GO:0005886">
    <property type="term" value="C:plasma membrane"/>
    <property type="evidence" value="ECO:0007669"/>
    <property type="project" value="TreeGrafter"/>
</dbReference>
<dbReference type="NCBIfam" id="TIGR00362">
    <property type="entry name" value="DnaA"/>
    <property type="match status" value="1"/>
</dbReference>
<dbReference type="InterPro" id="IPR020591">
    <property type="entry name" value="Chromosome_initiator_DnaA-like"/>
</dbReference>
<keyword evidence="15" id="KW-1185">Reference proteome</keyword>
<dbReference type="Gene3D" id="3.30.300.180">
    <property type="match status" value="1"/>
</dbReference>
<dbReference type="Gene3D" id="3.40.50.300">
    <property type="entry name" value="P-loop containing nucleotide triphosphate hydrolases"/>
    <property type="match status" value="1"/>
</dbReference>
<evidence type="ECO:0000259" key="13">
    <source>
        <dbReference type="SMART" id="SM00760"/>
    </source>
</evidence>
<evidence type="ECO:0000256" key="2">
    <source>
        <dbReference type="ARBA" id="ARBA00022490"/>
    </source>
</evidence>
<dbReference type="Pfam" id="PF08299">
    <property type="entry name" value="Bac_DnaA_C"/>
    <property type="match status" value="1"/>
</dbReference>
<dbReference type="GO" id="GO:0005524">
    <property type="term" value="F:ATP binding"/>
    <property type="evidence" value="ECO:0007669"/>
    <property type="project" value="UniProtKB-UniRule"/>
</dbReference>
<evidence type="ECO:0000256" key="8">
    <source>
        <dbReference type="HAMAP-Rule" id="MF_00377"/>
    </source>
</evidence>
<evidence type="ECO:0000256" key="9">
    <source>
        <dbReference type="NCBIfam" id="TIGR00362"/>
    </source>
</evidence>
<evidence type="ECO:0000256" key="4">
    <source>
        <dbReference type="ARBA" id="ARBA00022741"/>
    </source>
</evidence>
<dbReference type="SMART" id="SM00760">
    <property type="entry name" value="Bac_DnaA_C"/>
    <property type="match status" value="1"/>
</dbReference>
<feature type="region of interest" description="Domain IV, binds dsDNA" evidence="8">
    <location>
        <begin position="331"/>
        <end position="452"/>
    </location>
</feature>
<dbReference type="AlphaFoldDB" id="A0A7X2N1U7"/>
<keyword evidence="5 8" id="KW-0067">ATP-binding</keyword>
<dbReference type="Gene3D" id="1.10.1750.10">
    <property type="match status" value="1"/>
</dbReference>